<evidence type="ECO:0000256" key="1">
    <source>
        <dbReference type="SAM" id="Coils"/>
    </source>
</evidence>
<gene>
    <name evidence="2" type="ORF">C0Q70_12597</name>
</gene>
<sequence>MKKQKERLSVEGVGVSAVQEIVTLMENMEPDDLKEMMSTLFTIPGYFTELLSSLPVLPSMEVQNLAFKVTSLSEEVRELIKEFINLTANSGHPASQFCSH</sequence>
<keyword evidence="3" id="KW-1185">Reference proteome</keyword>
<feature type="coiled-coil region" evidence="1">
    <location>
        <begin position="62"/>
        <end position="89"/>
    </location>
</feature>
<name>A0A2T7P1Z9_POMCA</name>
<accession>A0A2T7P1Z9</accession>
<proteinExistence type="predicted"/>
<comment type="caution">
    <text evidence="2">The sequence shown here is derived from an EMBL/GenBank/DDBJ whole genome shotgun (WGS) entry which is preliminary data.</text>
</comment>
<dbReference type="EMBL" id="PZQS01000007">
    <property type="protein sequence ID" value="PVD27438.1"/>
    <property type="molecule type" value="Genomic_DNA"/>
</dbReference>
<dbReference type="Proteomes" id="UP000245119">
    <property type="component" value="Linkage Group LG7"/>
</dbReference>
<reference evidence="2 3" key="1">
    <citation type="submission" date="2018-04" db="EMBL/GenBank/DDBJ databases">
        <title>The genome of golden apple snail Pomacea canaliculata provides insight into stress tolerance and invasive adaptation.</title>
        <authorList>
            <person name="Liu C."/>
            <person name="Liu B."/>
            <person name="Ren Y."/>
            <person name="Zhang Y."/>
            <person name="Wang H."/>
            <person name="Li S."/>
            <person name="Jiang F."/>
            <person name="Yin L."/>
            <person name="Zhang G."/>
            <person name="Qian W."/>
            <person name="Fan W."/>
        </authorList>
    </citation>
    <scope>NUCLEOTIDE SEQUENCE [LARGE SCALE GENOMIC DNA]</scope>
    <source>
        <strain evidence="2">SZHN2017</strain>
        <tissue evidence="2">Muscle</tissue>
    </source>
</reference>
<evidence type="ECO:0000313" key="3">
    <source>
        <dbReference type="Proteomes" id="UP000245119"/>
    </source>
</evidence>
<organism evidence="2 3">
    <name type="scientific">Pomacea canaliculata</name>
    <name type="common">Golden apple snail</name>
    <dbReference type="NCBI Taxonomy" id="400727"/>
    <lineage>
        <taxon>Eukaryota</taxon>
        <taxon>Metazoa</taxon>
        <taxon>Spiralia</taxon>
        <taxon>Lophotrochozoa</taxon>
        <taxon>Mollusca</taxon>
        <taxon>Gastropoda</taxon>
        <taxon>Caenogastropoda</taxon>
        <taxon>Architaenioglossa</taxon>
        <taxon>Ampullarioidea</taxon>
        <taxon>Ampullariidae</taxon>
        <taxon>Pomacea</taxon>
    </lineage>
</organism>
<evidence type="ECO:0000313" key="2">
    <source>
        <dbReference type="EMBL" id="PVD27438.1"/>
    </source>
</evidence>
<protein>
    <submittedName>
        <fullName evidence="2">Uncharacterized protein</fullName>
    </submittedName>
</protein>
<keyword evidence="1" id="KW-0175">Coiled coil</keyword>
<dbReference type="AlphaFoldDB" id="A0A2T7P1Z9"/>